<dbReference type="Proteomes" id="UP000002941">
    <property type="component" value="Unassembled WGS sequence"/>
</dbReference>
<gene>
    <name evidence="1" type="ORF">HMPREF1318_1062</name>
</gene>
<sequence length="52" mass="5918">MQRAGCARGSDSDRYSGYSDGWRCQRMCIRRMTWARTGRARVMDVAAVMGRA</sequence>
<organism evidence="1 2">
    <name type="scientific">Actinomyces massiliensis F0489</name>
    <dbReference type="NCBI Taxonomy" id="1125718"/>
    <lineage>
        <taxon>Bacteria</taxon>
        <taxon>Bacillati</taxon>
        <taxon>Actinomycetota</taxon>
        <taxon>Actinomycetes</taxon>
        <taxon>Actinomycetales</taxon>
        <taxon>Actinomycetaceae</taxon>
        <taxon>Actinomyces</taxon>
    </lineage>
</organism>
<dbReference type="EMBL" id="AKFT01000188">
    <property type="protein sequence ID" value="EJF38619.1"/>
    <property type="molecule type" value="Genomic_DNA"/>
</dbReference>
<evidence type="ECO:0000313" key="1">
    <source>
        <dbReference type="EMBL" id="EJF38619.1"/>
    </source>
</evidence>
<name>J0MWD7_9ACTO</name>
<protein>
    <submittedName>
        <fullName evidence="1">Uncharacterized protein</fullName>
    </submittedName>
</protein>
<dbReference type="AlphaFoldDB" id="J0MWD7"/>
<accession>J0MWD7</accession>
<reference evidence="1 2" key="1">
    <citation type="submission" date="2012-05" db="EMBL/GenBank/DDBJ databases">
        <authorList>
            <person name="Harkins D.M."/>
            <person name="Madupu R."/>
            <person name="Durkin A.S."/>
            <person name="Torralba M."/>
            <person name="Methe B."/>
            <person name="Sutton G.G."/>
            <person name="Nelson K.E."/>
        </authorList>
    </citation>
    <scope>NUCLEOTIDE SEQUENCE [LARGE SCALE GENOMIC DNA]</scope>
    <source>
        <strain evidence="1 2">F0489</strain>
    </source>
</reference>
<evidence type="ECO:0000313" key="2">
    <source>
        <dbReference type="Proteomes" id="UP000002941"/>
    </source>
</evidence>
<dbReference type="eggNOG" id="ENOG5031IKT">
    <property type="taxonomic scope" value="Bacteria"/>
</dbReference>
<comment type="caution">
    <text evidence="1">The sequence shown here is derived from an EMBL/GenBank/DDBJ whole genome shotgun (WGS) entry which is preliminary data.</text>
</comment>
<keyword evidence="2" id="KW-1185">Reference proteome</keyword>
<proteinExistence type="predicted"/>